<dbReference type="EMBL" id="JASNQZ010000014">
    <property type="protein sequence ID" value="KAL0948343.1"/>
    <property type="molecule type" value="Genomic_DNA"/>
</dbReference>
<evidence type="ECO:0008006" key="11">
    <source>
        <dbReference type="Google" id="ProtNLM"/>
    </source>
</evidence>
<comment type="caution">
    <text evidence="9">The sequence shown here is derived from an EMBL/GenBank/DDBJ whole genome shotgun (WGS) entry which is preliminary data.</text>
</comment>
<comment type="cofactor">
    <cofactor evidence="1">
        <name>heme</name>
        <dbReference type="ChEBI" id="CHEBI:30413"/>
    </cofactor>
</comment>
<comment type="pathway">
    <text evidence="2">Secondary metabolite biosynthesis.</text>
</comment>
<accession>A0ABR3IYK4</accession>
<dbReference type="Gene3D" id="1.10.630.10">
    <property type="entry name" value="Cytochrome P450"/>
    <property type="match status" value="1"/>
</dbReference>
<feature type="transmembrane region" description="Helical" evidence="8">
    <location>
        <begin position="36"/>
        <end position="56"/>
    </location>
</feature>
<dbReference type="PANTHER" id="PTHR24305">
    <property type="entry name" value="CYTOCHROME P450"/>
    <property type="match status" value="1"/>
</dbReference>
<gene>
    <name evidence="9" type="ORF">HGRIS_010929</name>
</gene>
<evidence type="ECO:0000256" key="2">
    <source>
        <dbReference type="ARBA" id="ARBA00005179"/>
    </source>
</evidence>
<evidence type="ECO:0000256" key="8">
    <source>
        <dbReference type="SAM" id="Phobius"/>
    </source>
</evidence>
<keyword evidence="8" id="KW-0472">Membrane</keyword>
<evidence type="ECO:0000256" key="6">
    <source>
        <dbReference type="ARBA" id="ARBA00023004"/>
    </source>
</evidence>
<evidence type="ECO:0000256" key="1">
    <source>
        <dbReference type="ARBA" id="ARBA00001971"/>
    </source>
</evidence>
<dbReference type="InterPro" id="IPR036396">
    <property type="entry name" value="Cyt_P450_sf"/>
</dbReference>
<protein>
    <recommendedName>
        <fullName evidence="11">Cytochrome P450</fullName>
    </recommendedName>
</protein>
<keyword evidence="6" id="KW-0408">Iron</keyword>
<evidence type="ECO:0000256" key="5">
    <source>
        <dbReference type="ARBA" id="ARBA00023002"/>
    </source>
</evidence>
<evidence type="ECO:0000313" key="9">
    <source>
        <dbReference type="EMBL" id="KAL0948343.1"/>
    </source>
</evidence>
<dbReference type="InterPro" id="IPR050121">
    <property type="entry name" value="Cytochrome_P450_monoxygenase"/>
</dbReference>
<dbReference type="InterPro" id="IPR002401">
    <property type="entry name" value="Cyt_P450_E_grp-I"/>
</dbReference>
<evidence type="ECO:0000256" key="7">
    <source>
        <dbReference type="ARBA" id="ARBA00023033"/>
    </source>
</evidence>
<proteinExistence type="inferred from homology"/>
<keyword evidence="10" id="KW-1185">Reference proteome</keyword>
<organism evidence="9 10">
    <name type="scientific">Hohenbuehelia grisea</name>
    <dbReference type="NCBI Taxonomy" id="104357"/>
    <lineage>
        <taxon>Eukaryota</taxon>
        <taxon>Fungi</taxon>
        <taxon>Dikarya</taxon>
        <taxon>Basidiomycota</taxon>
        <taxon>Agaricomycotina</taxon>
        <taxon>Agaricomycetes</taxon>
        <taxon>Agaricomycetidae</taxon>
        <taxon>Agaricales</taxon>
        <taxon>Pleurotineae</taxon>
        <taxon>Pleurotaceae</taxon>
        <taxon>Hohenbuehelia</taxon>
    </lineage>
</organism>
<sequence>MISFACSASLRYALVSGILGIGTHLTLRVCEPSDPYISVLAILLEPPAILSALSWLSPSPWTFRAVSVSYSSFIVSLVLSVIVYRLSPFHPLAKYPGPIVHKVTKLWGVYLTWSGQQHLEHKRLHDQYGPFVRTGPNELSIVDATAVPAVLGASGLPKGRYYDARQDPSAPRNLIVLRGEEHAVRRRLWNRGLSSASLKEYEVLLAARVAQLVERLQEQKGPIDVAKWLGFFSFDFMGDMAFGSGFNMLRDGADNGGLCKALEDFMFSAALVSHIPWASPIFKTIPSVARGLQTLRKYGVACATSRIKSGPKVKDLWYHLTDEAGLENEQPAFANVVADGTVAIVAGADTVATAVMCLLFFVLSNPSIQERLQAEVDATYLIRENPLDTSKHSSMPFLSACICETLRLLPPVPTNGSRRVPARSGGKVIAGRFVPENTEVYVPAYSLHRDPRYFSPCPERFWPDRWLAKELKDGFNPNAFIPFSFGPANCAGKNLARTEMMMLASVLMHTFHMRFADGFNPAGWEGQLHDHLVLTRKPLPIVFTTRDNS</sequence>
<evidence type="ECO:0000256" key="4">
    <source>
        <dbReference type="ARBA" id="ARBA00022723"/>
    </source>
</evidence>
<keyword evidence="4" id="KW-0479">Metal-binding</keyword>
<dbReference type="Pfam" id="PF00067">
    <property type="entry name" value="p450"/>
    <property type="match status" value="1"/>
</dbReference>
<name>A0ABR3IYK4_9AGAR</name>
<feature type="transmembrane region" description="Helical" evidence="8">
    <location>
        <begin position="68"/>
        <end position="86"/>
    </location>
</feature>
<dbReference type="SUPFAM" id="SSF48264">
    <property type="entry name" value="Cytochrome P450"/>
    <property type="match status" value="1"/>
</dbReference>
<dbReference type="InterPro" id="IPR001128">
    <property type="entry name" value="Cyt_P450"/>
</dbReference>
<dbReference type="PRINTS" id="PR00385">
    <property type="entry name" value="P450"/>
</dbReference>
<comment type="similarity">
    <text evidence="3">Belongs to the cytochrome P450 family.</text>
</comment>
<keyword evidence="8" id="KW-1133">Transmembrane helix</keyword>
<keyword evidence="7" id="KW-0503">Monooxygenase</keyword>
<dbReference type="PRINTS" id="PR00463">
    <property type="entry name" value="EP450I"/>
</dbReference>
<dbReference type="PANTHER" id="PTHR24305:SF187">
    <property type="entry name" value="P450, PUTATIVE (EUROFUNG)-RELATED"/>
    <property type="match status" value="1"/>
</dbReference>
<keyword evidence="5" id="KW-0560">Oxidoreductase</keyword>
<keyword evidence="8" id="KW-0812">Transmembrane</keyword>
<dbReference type="CDD" id="cd11061">
    <property type="entry name" value="CYP67-like"/>
    <property type="match status" value="1"/>
</dbReference>
<evidence type="ECO:0000256" key="3">
    <source>
        <dbReference type="ARBA" id="ARBA00010617"/>
    </source>
</evidence>
<evidence type="ECO:0000313" key="10">
    <source>
        <dbReference type="Proteomes" id="UP001556367"/>
    </source>
</evidence>
<reference evidence="10" key="1">
    <citation type="submission" date="2024-06" db="EMBL/GenBank/DDBJ databases">
        <title>Multi-omics analyses provide insights into the biosynthesis of the anticancer antibiotic pleurotin in Hohenbuehelia grisea.</title>
        <authorList>
            <person name="Weaver J.A."/>
            <person name="Alberti F."/>
        </authorList>
    </citation>
    <scope>NUCLEOTIDE SEQUENCE [LARGE SCALE GENOMIC DNA]</scope>
    <source>
        <strain evidence="10">T-177</strain>
    </source>
</reference>
<dbReference type="Proteomes" id="UP001556367">
    <property type="component" value="Unassembled WGS sequence"/>
</dbReference>